<dbReference type="GO" id="GO:0005829">
    <property type="term" value="C:cytosol"/>
    <property type="evidence" value="ECO:0007669"/>
    <property type="project" value="TreeGrafter"/>
</dbReference>
<dbReference type="GO" id="GO:0004371">
    <property type="term" value="F:glycerone kinase activity"/>
    <property type="evidence" value="ECO:0007669"/>
    <property type="project" value="InterPro"/>
</dbReference>
<evidence type="ECO:0000256" key="2">
    <source>
        <dbReference type="ARBA" id="ARBA00022741"/>
    </source>
</evidence>
<dbReference type="FunFam" id="3.40.50.10440:FF:000001">
    <property type="entry name" value="Dihydroxyacetone kinase, DhaK subunit"/>
    <property type="match status" value="1"/>
</dbReference>
<sequence length="337" mass="36395">MMKKIMNAPENYVTEMLEGIYTAHADMVAFTGDDLHCYVSKVKKAGKVGLATGGGSGHLPLFLGYVGEGMLDGCTIGDVFQSPSPEQMYNVTKEIDSGSGVLYIYGNYNGDIFNFDMAAEMADFEDGIEVKSVVAGDDVATEKPASPDEKNKRRGVAGIFFVYKCAGAAADAMLNLDEVKRVADKAAANVRTMGVALTPCIVPRVGKAGFTIEENQMEIGMGIHGETGFRRGPLEPADVIVDELLEKILADIPYVKGNEVAVLVNGLGATPLDEQYIVVRRVNARLKAAGISVHRYYVGEYATALEMAGFSISLLKLDEELKKYIDGPVNTPFFKQF</sequence>
<evidence type="ECO:0000313" key="7">
    <source>
        <dbReference type="Proteomes" id="UP000290567"/>
    </source>
</evidence>
<reference evidence="7" key="1">
    <citation type="submission" date="2019-02" db="EMBL/GenBank/DDBJ databases">
        <title>Draft genome sequence of Enterococcus sp. Gos25-1.</title>
        <authorList>
            <person name="Tanaka N."/>
            <person name="Shiwa Y."/>
            <person name="Fujita N."/>
        </authorList>
    </citation>
    <scope>NUCLEOTIDE SEQUENCE [LARGE SCALE GENOMIC DNA]</scope>
    <source>
        <strain evidence="7">Gos25-1</strain>
    </source>
</reference>
<keyword evidence="4" id="KW-0067">ATP-binding</keyword>
<keyword evidence="7" id="KW-1185">Reference proteome</keyword>
<keyword evidence="1" id="KW-0808">Transferase</keyword>
<dbReference type="GO" id="GO:0019563">
    <property type="term" value="P:glycerol catabolic process"/>
    <property type="evidence" value="ECO:0007669"/>
    <property type="project" value="TreeGrafter"/>
</dbReference>
<evidence type="ECO:0000256" key="1">
    <source>
        <dbReference type="ARBA" id="ARBA00022679"/>
    </source>
</evidence>
<evidence type="ECO:0000256" key="3">
    <source>
        <dbReference type="ARBA" id="ARBA00022777"/>
    </source>
</evidence>
<feature type="domain" description="DhaK" evidence="5">
    <location>
        <begin position="8"/>
        <end position="334"/>
    </location>
</feature>
<evidence type="ECO:0000259" key="5">
    <source>
        <dbReference type="PROSITE" id="PS51481"/>
    </source>
</evidence>
<dbReference type="GO" id="GO:0005524">
    <property type="term" value="F:ATP binding"/>
    <property type="evidence" value="ECO:0007669"/>
    <property type="project" value="UniProtKB-KW"/>
</dbReference>
<gene>
    <name evidence="6" type="ORF">NRIC_13710</name>
</gene>
<dbReference type="RefSeq" id="WP_227873753.1">
    <property type="nucleotide sequence ID" value="NZ_BJCC01000010.1"/>
</dbReference>
<keyword evidence="2" id="KW-0547">Nucleotide-binding</keyword>
<dbReference type="Pfam" id="PF02733">
    <property type="entry name" value="Dak1"/>
    <property type="match status" value="1"/>
</dbReference>
<dbReference type="PROSITE" id="PS51481">
    <property type="entry name" value="DHAK"/>
    <property type="match status" value="1"/>
</dbReference>
<accession>A0A4P5P6T6</accession>
<dbReference type="InterPro" id="IPR050861">
    <property type="entry name" value="Dihydroxyacetone_Kinase"/>
</dbReference>
<dbReference type="PANTHER" id="PTHR28629">
    <property type="entry name" value="TRIOKINASE/FMN CYCLASE"/>
    <property type="match status" value="1"/>
</dbReference>
<dbReference type="Gene3D" id="3.40.50.10440">
    <property type="entry name" value="Dihydroxyacetone kinase, domain 1"/>
    <property type="match status" value="1"/>
</dbReference>
<dbReference type="EMBL" id="BJCC01000010">
    <property type="protein sequence ID" value="GCF93480.1"/>
    <property type="molecule type" value="Genomic_DNA"/>
</dbReference>
<dbReference type="PANTHER" id="PTHR28629:SF4">
    <property type="entry name" value="TRIOKINASE_FMN CYCLASE"/>
    <property type="match status" value="1"/>
</dbReference>
<comment type="caution">
    <text evidence="6">The sequence shown here is derived from an EMBL/GenBank/DDBJ whole genome shotgun (WGS) entry which is preliminary data.</text>
</comment>
<proteinExistence type="predicted"/>
<evidence type="ECO:0000313" key="6">
    <source>
        <dbReference type="EMBL" id="GCF93480.1"/>
    </source>
</evidence>
<dbReference type="FunFam" id="3.30.1180.20:FF:000001">
    <property type="entry name" value="Dihydroxyacetone kinase 1"/>
    <property type="match status" value="1"/>
</dbReference>
<dbReference type="Gene3D" id="3.30.1180.20">
    <property type="entry name" value="Dihydroxyacetone kinase, domain 2"/>
    <property type="match status" value="1"/>
</dbReference>
<dbReference type="AlphaFoldDB" id="A0A4P5P6T6"/>
<name>A0A4P5P6T6_9ENTE</name>
<dbReference type="InterPro" id="IPR004006">
    <property type="entry name" value="DhaK_dom"/>
</dbReference>
<protein>
    <submittedName>
        <fullName evidence="6">Dihydroxyacetone kinase</fullName>
    </submittedName>
</protein>
<keyword evidence="3 6" id="KW-0418">Kinase</keyword>
<dbReference type="Proteomes" id="UP000290567">
    <property type="component" value="Unassembled WGS sequence"/>
</dbReference>
<evidence type="ECO:0000256" key="4">
    <source>
        <dbReference type="ARBA" id="ARBA00022840"/>
    </source>
</evidence>
<dbReference type="SUPFAM" id="SSF82549">
    <property type="entry name" value="DAK1/DegV-like"/>
    <property type="match status" value="1"/>
</dbReference>
<organism evidence="6 7">
    <name type="scientific">Enterococcus florum</name>
    <dbReference type="NCBI Taxonomy" id="2480627"/>
    <lineage>
        <taxon>Bacteria</taxon>
        <taxon>Bacillati</taxon>
        <taxon>Bacillota</taxon>
        <taxon>Bacilli</taxon>
        <taxon>Lactobacillales</taxon>
        <taxon>Enterococcaceae</taxon>
        <taxon>Enterococcus</taxon>
    </lineage>
</organism>